<feature type="domain" description="SCP" evidence="6">
    <location>
        <begin position="203"/>
        <end position="314"/>
    </location>
</feature>
<dbReference type="Pfam" id="PF02674">
    <property type="entry name" value="Colicin_V"/>
    <property type="match status" value="1"/>
</dbReference>
<dbReference type="CDD" id="cd05379">
    <property type="entry name" value="CAP_bacterial"/>
    <property type="match status" value="1"/>
</dbReference>
<gene>
    <name evidence="7" type="ORF">HQN59_08620</name>
</gene>
<accession>A0A7Y6TWB5</accession>
<comment type="caution">
    <text evidence="7">The sequence shown here is derived from an EMBL/GenBank/DDBJ whole genome shotgun (WGS) entry which is preliminary data.</text>
</comment>
<comment type="subcellular location">
    <subcellularLocation>
        <location evidence="1">Membrane</location>
        <topology evidence="1">Multi-pass membrane protein</topology>
    </subcellularLocation>
</comment>
<evidence type="ECO:0000313" key="7">
    <source>
        <dbReference type="EMBL" id="NUZ05826.1"/>
    </source>
</evidence>
<evidence type="ECO:0000256" key="1">
    <source>
        <dbReference type="ARBA" id="ARBA00004141"/>
    </source>
</evidence>
<organism evidence="7 8">
    <name type="scientific">Piscinibacter koreensis</name>
    <dbReference type="NCBI Taxonomy" id="2742824"/>
    <lineage>
        <taxon>Bacteria</taxon>
        <taxon>Pseudomonadati</taxon>
        <taxon>Pseudomonadota</taxon>
        <taxon>Betaproteobacteria</taxon>
        <taxon>Burkholderiales</taxon>
        <taxon>Sphaerotilaceae</taxon>
        <taxon>Piscinibacter</taxon>
    </lineage>
</organism>
<keyword evidence="3 5" id="KW-1133">Transmembrane helix</keyword>
<evidence type="ECO:0000313" key="8">
    <source>
        <dbReference type="Proteomes" id="UP000529637"/>
    </source>
</evidence>
<dbReference type="InterPro" id="IPR014044">
    <property type="entry name" value="CAP_dom"/>
</dbReference>
<dbReference type="Pfam" id="PF00188">
    <property type="entry name" value="CAP"/>
    <property type="match status" value="1"/>
</dbReference>
<protein>
    <submittedName>
        <fullName evidence="7">CvpA family protein</fullName>
    </submittedName>
</protein>
<sequence length="318" mass="34489">MNLVDILLVVLVVFGVWGGWRRGFLLGAADLIALLGSAAFAFWAYPPLAGFIEAQGARWGVWLAPAAFLIAFLVARLALGLLLGALIRRVPAKAHPHVLNRALGVLPGAAQGLINAAIVALLLLALPFSDEITEHVAQSRLAQQLVEPAGWVEEQLTPIFEPAFSRTLTRLTVQPGSRESLQLPFSVKNAKPRPDLEAAMLVLVNQERRQNGLPELQADPEATPVARAHSADMFARSYFSHLTPDGKDPFDRMRAAGLRFRAAGENLALARSLPMAHQGLMNSPGHRANILQRRFGRVGIGILDGGRHGLMVTQTFRN</sequence>
<evidence type="ECO:0000256" key="5">
    <source>
        <dbReference type="SAM" id="Phobius"/>
    </source>
</evidence>
<dbReference type="Proteomes" id="UP000529637">
    <property type="component" value="Unassembled WGS sequence"/>
</dbReference>
<evidence type="ECO:0000256" key="2">
    <source>
        <dbReference type="ARBA" id="ARBA00022692"/>
    </source>
</evidence>
<dbReference type="InterPro" id="IPR003825">
    <property type="entry name" value="Colicin-V_CvpA"/>
</dbReference>
<dbReference type="PANTHER" id="PTHR31157:SF1">
    <property type="entry name" value="SCP DOMAIN-CONTAINING PROTEIN"/>
    <property type="match status" value="1"/>
</dbReference>
<keyword evidence="8" id="KW-1185">Reference proteome</keyword>
<feature type="transmembrane region" description="Helical" evidence="5">
    <location>
        <begin position="108"/>
        <end position="128"/>
    </location>
</feature>
<feature type="transmembrane region" description="Helical" evidence="5">
    <location>
        <begin position="61"/>
        <end position="87"/>
    </location>
</feature>
<dbReference type="Gene3D" id="3.40.33.10">
    <property type="entry name" value="CAP"/>
    <property type="match status" value="1"/>
</dbReference>
<keyword evidence="4 5" id="KW-0472">Membrane</keyword>
<name>A0A7Y6TWB5_9BURK</name>
<evidence type="ECO:0000259" key="6">
    <source>
        <dbReference type="Pfam" id="PF00188"/>
    </source>
</evidence>
<feature type="transmembrane region" description="Helical" evidence="5">
    <location>
        <begin position="31"/>
        <end position="49"/>
    </location>
</feature>
<dbReference type="RefSeq" id="WP_176068135.1">
    <property type="nucleotide sequence ID" value="NZ_JABWMJ010000003.1"/>
</dbReference>
<dbReference type="GO" id="GO:0009403">
    <property type="term" value="P:toxin biosynthetic process"/>
    <property type="evidence" value="ECO:0007669"/>
    <property type="project" value="InterPro"/>
</dbReference>
<dbReference type="AlphaFoldDB" id="A0A7Y6TWB5"/>
<dbReference type="InterPro" id="IPR035940">
    <property type="entry name" value="CAP_sf"/>
</dbReference>
<dbReference type="GO" id="GO:0016020">
    <property type="term" value="C:membrane"/>
    <property type="evidence" value="ECO:0007669"/>
    <property type="project" value="UniProtKB-SubCell"/>
</dbReference>
<evidence type="ECO:0000256" key="4">
    <source>
        <dbReference type="ARBA" id="ARBA00023136"/>
    </source>
</evidence>
<evidence type="ECO:0000256" key="3">
    <source>
        <dbReference type="ARBA" id="ARBA00022989"/>
    </source>
</evidence>
<feature type="transmembrane region" description="Helical" evidence="5">
    <location>
        <begin position="6"/>
        <end position="24"/>
    </location>
</feature>
<dbReference type="PANTHER" id="PTHR31157">
    <property type="entry name" value="SCP DOMAIN-CONTAINING PROTEIN"/>
    <property type="match status" value="1"/>
</dbReference>
<dbReference type="SUPFAM" id="SSF55797">
    <property type="entry name" value="PR-1-like"/>
    <property type="match status" value="1"/>
</dbReference>
<keyword evidence="2 5" id="KW-0812">Transmembrane</keyword>
<proteinExistence type="predicted"/>
<reference evidence="7 8" key="1">
    <citation type="submission" date="2020-06" db="EMBL/GenBank/DDBJ databases">
        <title>Schlegella sp. ID0723 isolated from air conditioner.</title>
        <authorList>
            <person name="Kim D.Y."/>
            <person name="Kim D.-U."/>
        </authorList>
    </citation>
    <scope>NUCLEOTIDE SEQUENCE [LARGE SCALE GENOMIC DNA]</scope>
    <source>
        <strain evidence="7 8">ID0723</strain>
    </source>
</reference>
<dbReference type="EMBL" id="JABWMJ010000003">
    <property type="protein sequence ID" value="NUZ05826.1"/>
    <property type="molecule type" value="Genomic_DNA"/>
</dbReference>